<dbReference type="Proteomes" id="UP000078512">
    <property type="component" value="Unassembled WGS sequence"/>
</dbReference>
<name>A0A197JT83_9FUNG</name>
<organism evidence="2 3">
    <name type="scientific">Linnemannia elongata AG-77</name>
    <dbReference type="NCBI Taxonomy" id="1314771"/>
    <lineage>
        <taxon>Eukaryota</taxon>
        <taxon>Fungi</taxon>
        <taxon>Fungi incertae sedis</taxon>
        <taxon>Mucoromycota</taxon>
        <taxon>Mortierellomycotina</taxon>
        <taxon>Mortierellomycetes</taxon>
        <taxon>Mortierellales</taxon>
        <taxon>Mortierellaceae</taxon>
        <taxon>Linnemannia</taxon>
    </lineage>
</organism>
<keyword evidence="1" id="KW-0812">Transmembrane</keyword>
<evidence type="ECO:0000256" key="1">
    <source>
        <dbReference type="SAM" id="Phobius"/>
    </source>
</evidence>
<keyword evidence="3" id="KW-1185">Reference proteome</keyword>
<keyword evidence="1" id="KW-0472">Membrane</keyword>
<dbReference type="EMBL" id="KV442056">
    <property type="protein sequence ID" value="OAQ27524.1"/>
    <property type="molecule type" value="Genomic_DNA"/>
</dbReference>
<sequence length="67" mass="7259">MLVLVLPVAFFICLLACLLPLLSFFICFLAKPPNCAQKKNRSPLSLTLLPISLPILAVAATRTTTNC</sequence>
<feature type="transmembrane region" description="Helical" evidence="1">
    <location>
        <begin position="6"/>
        <end position="30"/>
    </location>
</feature>
<gene>
    <name evidence="2" type="ORF">K457DRAFT_139456</name>
</gene>
<evidence type="ECO:0000313" key="2">
    <source>
        <dbReference type="EMBL" id="OAQ27524.1"/>
    </source>
</evidence>
<evidence type="ECO:0000313" key="3">
    <source>
        <dbReference type="Proteomes" id="UP000078512"/>
    </source>
</evidence>
<keyword evidence="1" id="KW-1133">Transmembrane helix</keyword>
<proteinExistence type="predicted"/>
<accession>A0A197JT83</accession>
<dbReference type="AlphaFoldDB" id="A0A197JT83"/>
<reference evidence="2 3" key="1">
    <citation type="submission" date="2016-05" db="EMBL/GenBank/DDBJ databases">
        <title>Genome sequencing reveals origins of a unique bacterial endosymbiosis in the earliest lineages of terrestrial Fungi.</title>
        <authorList>
            <consortium name="DOE Joint Genome Institute"/>
            <person name="Uehling J."/>
            <person name="Gryganskyi A."/>
            <person name="Hameed K."/>
            <person name="Tschaplinski T."/>
            <person name="Misztal P."/>
            <person name="Wu S."/>
            <person name="Desiro A."/>
            <person name="Vande Pol N."/>
            <person name="Du Z.-Y."/>
            <person name="Zienkiewicz A."/>
            <person name="Zienkiewicz K."/>
            <person name="Morin E."/>
            <person name="Tisserant E."/>
            <person name="Splivallo R."/>
            <person name="Hainaut M."/>
            <person name="Henrissat B."/>
            <person name="Ohm R."/>
            <person name="Kuo A."/>
            <person name="Yan J."/>
            <person name="Lipzen A."/>
            <person name="Nolan M."/>
            <person name="Labutti K."/>
            <person name="Barry K."/>
            <person name="Goldstein A."/>
            <person name="Labbe J."/>
            <person name="Schadt C."/>
            <person name="Tuskan G."/>
            <person name="Grigoriev I."/>
            <person name="Martin F."/>
            <person name="Vilgalys R."/>
            <person name="Bonito G."/>
        </authorList>
    </citation>
    <scope>NUCLEOTIDE SEQUENCE [LARGE SCALE GENOMIC DNA]</scope>
    <source>
        <strain evidence="2 3">AG-77</strain>
    </source>
</reference>
<protein>
    <submittedName>
        <fullName evidence="2">Uncharacterized protein</fullName>
    </submittedName>
</protein>
<feature type="transmembrane region" description="Helical" evidence="1">
    <location>
        <begin position="42"/>
        <end position="61"/>
    </location>
</feature>